<evidence type="ECO:0000313" key="3">
    <source>
        <dbReference type="Proteomes" id="UP000059188"/>
    </source>
</evidence>
<protein>
    <submittedName>
        <fullName evidence="2">Pyridoxal reductase,chloroplastic</fullName>
    </submittedName>
</protein>
<dbReference type="Proteomes" id="UP000059188">
    <property type="component" value="Unassembled WGS sequence"/>
</dbReference>
<dbReference type="PANTHER" id="PTHR43147:SF2">
    <property type="entry name" value="NADP-DEPENDENT OXIDOREDUCTASE DOMAIN-CONTAINING PROTEIN"/>
    <property type="match status" value="1"/>
</dbReference>
<organism evidence="2 3">
    <name type="scientific">Thanatephorus cucumeris (strain AG1-IB / isolate 7/3/14)</name>
    <name type="common">Lettuce bottom rot fungus</name>
    <name type="synonym">Rhizoctonia solani</name>
    <dbReference type="NCBI Taxonomy" id="1108050"/>
    <lineage>
        <taxon>Eukaryota</taxon>
        <taxon>Fungi</taxon>
        <taxon>Dikarya</taxon>
        <taxon>Basidiomycota</taxon>
        <taxon>Agaricomycotina</taxon>
        <taxon>Agaricomycetes</taxon>
        <taxon>Cantharellales</taxon>
        <taxon>Ceratobasidiaceae</taxon>
        <taxon>Rhizoctonia</taxon>
        <taxon>Rhizoctonia solani AG-1</taxon>
    </lineage>
</organism>
<dbReference type="CDD" id="cd19101">
    <property type="entry name" value="AKR_unchar"/>
    <property type="match status" value="1"/>
</dbReference>
<dbReference type="PANTHER" id="PTHR43147">
    <property type="entry name" value="PROTEIN TAS"/>
    <property type="match status" value="1"/>
</dbReference>
<proteinExistence type="predicted"/>
<accession>A0A0B7FID7</accession>
<dbReference type="InterPro" id="IPR036812">
    <property type="entry name" value="NAD(P)_OxRdtase_dom_sf"/>
</dbReference>
<dbReference type="PROSITE" id="PS00062">
    <property type="entry name" value="ALDOKETO_REDUCTASE_2"/>
    <property type="match status" value="1"/>
</dbReference>
<dbReference type="SUPFAM" id="SSF51430">
    <property type="entry name" value="NAD(P)-linked oxidoreductase"/>
    <property type="match status" value="1"/>
</dbReference>
<dbReference type="STRING" id="1108050.A0A0B7FID7"/>
<reference evidence="2 3" key="1">
    <citation type="submission" date="2014-11" db="EMBL/GenBank/DDBJ databases">
        <authorList>
            <person name="Wibberg Daniel"/>
        </authorList>
    </citation>
    <scope>NUCLEOTIDE SEQUENCE [LARGE SCALE GENOMIC DNA]</scope>
    <source>
        <strain evidence="2">Rhizoctonia solani AG1-IB 7/3/14</strain>
    </source>
</reference>
<dbReference type="InterPro" id="IPR018170">
    <property type="entry name" value="Aldo/ket_reductase_CS"/>
</dbReference>
<dbReference type="OrthoDB" id="686384at2759"/>
<keyword evidence="3" id="KW-1185">Reference proteome</keyword>
<dbReference type="GO" id="GO:0016491">
    <property type="term" value="F:oxidoreductase activity"/>
    <property type="evidence" value="ECO:0007669"/>
    <property type="project" value="InterPro"/>
</dbReference>
<name>A0A0B7FID7_THACB</name>
<dbReference type="EMBL" id="LN679123">
    <property type="protein sequence ID" value="CEL56694.1"/>
    <property type="molecule type" value="Genomic_DNA"/>
</dbReference>
<gene>
    <name evidence="2" type="ORF">RSOLAG1IB_08020</name>
</gene>
<feature type="domain" description="NADP-dependent oxidoreductase" evidence="1">
    <location>
        <begin position="25"/>
        <end position="331"/>
    </location>
</feature>
<dbReference type="AlphaFoldDB" id="A0A0B7FID7"/>
<dbReference type="InterPro" id="IPR023210">
    <property type="entry name" value="NADP_OxRdtase_dom"/>
</dbReference>
<evidence type="ECO:0000259" key="1">
    <source>
        <dbReference type="Pfam" id="PF00248"/>
    </source>
</evidence>
<dbReference type="Pfam" id="PF00248">
    <property type="entry name" value="Aldo_ket_red"/>
    <property type="match status" value="1"/>
</dbReference>
<sequence>MADPNSVPCLETTVLGPFTVPRVWNGLWQLSSPAWGTAPSGRIKREMARHVAEGYTAFDMLVRDILQADHYGSAELLFGQFRQTLSDPSIVVGATKWCVFAPTAITRAVVEEGVGERMERMKTDKVDLLQFHWQNYDDKAYLDALDHLRDMRSEGTIKAIGLCNFDSIRTDEICTHLGKGVVVSNQVQFSLIDVRPLHGMADVCERHGLKLLTYGSLCGGFLADKWLGAPEPDAYRETMTPSQRKYLDMIVSAWGTWTLFQSLLRVLREIGDRHGGVSIANVSTRWVLEHSFVGAVIIGARLGVSEHTRDNQNTFTFRLTEDDFRDIDNILKDSKGHQLIQSIGDCGSEYR</sequence>
<evidence type="ECO:0000313" key="2">
    <source>
        <dbReference type="EMBL" id="CEL56694.1"/>
    </source>
</evidence>
<dbReference type="Gene3D" id="3.20.20.100">
    <property type="entry name" value="NADP-dependent oxidoreductase domain"/>
    <property type="match status" value="1"/>
</dbReference>